<accession>A0ABW5QEP3</accession>
<dbReference type="EMBL" id="JBHUMZ010000053">
    <property type="protein sequence ID" value="MFD2640371.1"/>
    <property type="molecule type" value="Genomic_DNA"/>
</dbReference>
<dbReference type="Proteomes" id="UP001597452">
    <property type="component" value="Unassembled WGS sequence"/>
</dbReference>
<evidence type="ECO:0000313" key="2">
    <source>
        <dbReference type="Proteomes" id="UP001597452"/>
    </source>
</evidence>
<comment type="caution">
    <text evidence="1">The sequence shown here is derived from an EMBL/GenBank/DDBJ whole genome shotgun (WGS) entry which is preliminary data.</text>
</comment>
<evidence type="ECO:0008006" key="3">
    <source>
        <dbReference type="Google" id="ProtNLM"/>
    </source>
</evidence>
<proteinExistence type="predicted"/>
<organism evidence="1 2">
    <name type="scientific">Piscibacillus salipiscarius</name>
    <dbReference type="NCBI Taxonomy" id="299480"/>
    <lineage>
        <taxon>Bacteria</taxon>
        <taxon>Bacillati</taxon>
        <taxon>Bacillota</taxon>
        <taxon>Bacilli</taxon>
        <taxon>Bacillales</taxon>
        <taxon>Bacillaceae</taxon>
        <taxon>Piscibacillus</taxon>
    </lineage>
</organism>
<dbReference type="SUPFAM" id="SSF56281">
    <property type="entry name" value="Metallo-hydrolase/oxidoreductase"/>
    <property type="match status" value="1"/>
</dbReference>
<reference evidence="2" key="1">
    <citation type="journal article" date="2019" name="Int. J. Syst. Evol. Microbiol.">
        <title>The Global Catalogue of Microorganisms (GCM) 10K type strain sequencing project: providing services to taxonomists for standard genome sequencing and annotation.</title>
        <authorList>
            <consortium name="The Broad Institute Genomics Platform"/>
            <consortium name="The Broad Institute Genome Sequencing Center for Infectious Disease"/>
            <person name="Wu L."/>
            <person name="Ma J."/>
        </authorList>
    </citation>
    <scope>NUCLEOTIDE SEQUENCE [LARGE SCALE GENOMIC DNA]</scope>
    <source>
        <strain evidence="2">TISTR 1571</strain>
    </source>
</reference>
<protein>
    <recommendedName>
        <fullName evidence="3">MBL fold metallo-hydrolase</fullName>
    </recommendedName>
</protein>
<keyword evidence="2" id="KW-1185">Reference proteome</keyword>
<gene>
    <name evidence="1" type="ORF">ACFSW4_15985</name>
</gene>
<evidence type="ECO:0000313" key="1">
    <source>
        <dbReference type="EMBL" id="MFD2640371.1"/>
    </source>
</evidence>
<dbReference type="RefSeq" id="WP_377330524.1">
    <property type="nucleotide sequence ID" value="NZ_JBHUMZ010000053.1"/>
</dbReference>
<sequence>MFKRIIFILILTLVGTESIIFAQEELVFEPLSSGNFAVMHLSKEEKVIINTGSSNSRKEIINYLNELEDQRIKGILITSVNARNCGNLSYILNQYDVDQLYLPKHNTELCKVPKDFQNQTYYLSKNERIAISSRYYIDHVYNKNDGSSHVAISNGNFVCYWYEGNLKTSQWDKQTQVMFLPDNPSANLTEEDLEMLNPEVAIINRRGEIQPLIEMFQKQWVDIYALRKGVSAHINIMQEEYELYLKREES</sequence>
<dbReference type="Gene3D" id="3.60.15.10">
    <property type="entry name" value="Ribonuclease Z/Hydroxyacylglutathione hydrolase-like"/>
    <property type="match status" value="1"/>
</dbReference>
<dbReference type="InterPro" id="IPR036866">
    <property type="entry name" value="RibonucZ/Hydroxyglut_hydro"/>
</dbReference>
<name>A0ABW5QEP3_9BACI</name>